<dbReference type="Proteomes" id="UP001293593">
    <property type="component" value="Unassembled WGS sequence"/>
</dbReference>
<feature type="compositionally biased region" description="Polar residues" evidence="1">
    <location>
        <begin position="32"/>
        <end position="45"/>
    </location>
</feature>
<keyword evidence="3" id="KW-1185">Reference proteome</keyword>
<organism evidence="2 3">
    <name type="scientific">Acacia crassicarpa</name>
    <name type="common">northern wattle</name>
    <dbReference type="NCBI Taxonomy" id="499986"/>
    <lineage>
        <taxon>Eukaryota</taxon>
        <taxon>Viridiplantae</taxon>
        <taxon>Streptophyta</taxon>
        <taxon>Embryophyta</taxon>
        <taxon>Tracheophyta</taxon>
        <taxon>Spermatophyta</taxon>
        <taxon>Magnoliopsida</taxon>
        <taxon>eudicotyledons</taxon>
        <taxon>Gunneridae</taxon>
        <taxon>Pentapetalae</taxon>
        <taxon>rosids</taxon>
        <taxon>fabids</taxon>
        <taxon>Fabales</taxon>
        <taxon>Fabaceae</taxon>
        <taxon>Caesalpinioideae</taxon>
        <taxon>mimosoid clade</taxon>
        <taxon>Acacieae</taxon>
        <taxon>Acacia</taxon>
    </lineage>
</organism>
<name>A0AAE1JKW4_9FABA</name>
<gene>
    <name evidence="2" type="ORF">QN277_010661</name>
</gene>
<sequence>MDVKRPRKLDLNKPLMSTKRLSIIVADTSCSSTSLRKKTVQNNTSVEEERVPFSWEKAAGKPKDVGDDHNEEETPRLRPPPCLWYPPNQETEAENESDKACVAAADDDEDDEKFDSDVLTDAMEVFSLSEALDIVQKSERARRRSANEGLILKLEEDSNNNNGNESPNYLMKRFLPDATALAASSTLHFSKSITDNKICDSSGSYLEASVDSPKGCGLEVLFPWRLKHKLCAMKSPVLPCSSISMQKQHQNRTKNRGSAHNHWNAHYMHRIMCFLGAHTSN</sequence>
<comment type="caution">
    <text evidence="2">The sequence shown here is derived from an EMBL/GenBank/DDBJ whole genome shotgun (WGS) entry which is preliminary data.</text>
</comment>
<protein>
    <submittedName>
        <fullName evidence="2">Uncharacterized protein</fullName>
    </submittedName>
</protein>
<proteinExistence type="predicted"/>
<accession>A0AAE1JKW4</accession>
<evidence type="ECO:0000313" key="2">
    <source>
        <dbReference type="EMBL" id="KAK4253340.1"/>
    </source>
</evidence>
<evidence type="ECO:0000313" key="3">
    <source>
        <dbReference type="Proteomes" id="UP001293593"/>
    </source>
</evidence>
<feature type="region of interest" description="Disordered" evidence="1">
    <location>
        <begin position="32"/>
        <end position="83"/>
    </location>
</feature>
<reference evidence="2" key="1">
    <citation type="submission" date="2023-10" db="EMBL/GenBank/DDBJ databases">
        <title>Chromosome-level genome of the transformable northern wattle, Acacia crassicarpa.</title>
        <authorList>
            <person name="Massaro I."/>
            <person name="Sinha N.R."/>
            <person name="Poethig S."/>
            <person name="Leichty A.R."/>
        </authorList>
    </citation>
    <scope>NUCLEOTIDE SEQUENCE</scope>
    <source>
        <strain evidence="2">Acra3RX</strain>
        <tissue evidence="2">Leaf</tissue>
    </source>
</reference>
<dbReference type="PANTHER" id="PTHR33671">
    <property type="entry name" value="N-METHYLTRANSFERASE, PUTATIVE (DUF688)-RELATED"/>
    <property type="match status" value="1"/>
</dbReference>
<dbReference type="InterPro" id="IPR007789">
    <property type="entry name" value="DUF688"/>
</dbReference>
<dbReference type="Pfam" id="PF05097">
    <property type="entry name" value="DUF688"/>
    <property type="match status" value="1"/>
</dbReference>
<feature type="compositionally biased region" description="Basic and acidic residues" evidence="1">
    <location>
        <begin position="58"/>
        <end position="76"/>
    </location>
</feature>
<evidence type="ECO:0000256" key="1">
    <source>
        <dbReference type="SAM" id="MobiDB-lite"/>
    </source>
</evidence>
<dbReference type="EMBL" id="JAWXYG010000016">
    <property type="protein sequence ID" value="KAK4253340.1"/>
    <property type="molecule type" value="Genomic_DNA"/>
</dbReference>
<dbReference type="PANTHER" id="PTHR33671:SF1">
    <property type="entry name" value="DUF688 FAMILY PROTEIN"/>
    <property type="match status" value="1"/>
</dbReference>
<dbReference type="AlphaFoldDB" id="A0AAE1JKW4"/>